<name>W4K1V7_HETIT</name>
<dbReference type="Proteomes" id="UP000030671">
    <property type="component" value="Unassembled WGS sequence"/>
</dbReference>
<dbReference type="Gene3D" id="3.50.50.60">
    <property type="entry name" value="FAD/NAD(P)-binding domain"/>
    <property type="match status" value="1"/>
</dbReference>
<protein>
    <recommendedName>
        <fullName evidence="6">FAD-binding domain-containing protein</fullName>
    </recommendedName>
</protein>
<evidence type="ECO:0000256" key="1">
    <source>
        <dbReference type="ARBA" id="ARBA00007992"/>
    </source>
</evidence>
<evidence type="ECO:0000313" key="7">
    <source>
        <dbReference type="EMBL" id="ETW79320.1"/>
    </source>
</evidence>
<dbReference type="RefSeq" id="XP_009549563.1">
    <property type="nucleotide sequence ID" value="XM_009551268.1"/>
</dbReference>
<dbReference type="KEGG" id="hir:HETIRDRAFT_238796"/>
<dbReference type="HOGENOM" id="CLU_009665_19_1_1"/>
<accession>W4K1V7</accession>
<dbReference type="PANTHER" id="PTHR13789:SF236">
    <property type="entry name" value="MONOOXYGENASE, PUTATIVE (AFU_ORTHOLOGUE AFUA_6G12060)-RELATED"/>
    <property type="match status" value="1"/>
</dbReference>
<dbReference type="Pfam" id="PF01494">
    <property type="entry name" value="FAD_binding_3"/>
    <property type="match status" value="1"/>
</dbReference>
<dbReference type="InterPro" id="IPR002938">
    <property type="entry name" value="FAD-bd"/>
</dbReference>
<evidence type="ECO:0000256" key="2">
    <source>
        <dbReference type="ARBA" id="ARBA00022630"/>
    </source>
</evidence>
<keyword evidence="2" id="KW-0285">Flavoprotein</keyword>
<dbReference type="STRING" id="747525.W4K1V7"/>
<feature type="non-terminal residue" evidence="7">
    <location>
        <position position="1"/>
    </location>
</feature>
<dbReference type="InterPro" id="IPR036188">
    <property type="entry name" value="FAD/NAD-bd_sf"/>
</dbReference>
<organism evidence="7 8">
    <name type="scientific">Heterobasidion irregulare (strain TC 32-1)</name>
    <dbReference type="NCBI Taxonomy" id="747525"/>
    <lineage>
        <taxon>Eukaryota</taxon>
        <taxon>Fungi</taxon>
        <taxon>Dikarya</taxon>
        <taxon>Basidiomycota</taxon>
        <taxon>Agaricomycotina</taxon>
        <taxon>Agaricomycetes</taxon>
        <taxon>Russulales</taxon>
        <taxon>Bondarzewiaceae</taxon>
        <taxon>Heterobasidion</taxon>
        <taxon>Heterobasidion annosum species complex</taxon>
    </lineage>
</organism>
<feature type="domain" description="FAD-binding" evidence="6">
    <location>
        <begin position="5"/>
        <end position="342"/>
    </location>
</feature>
<dbReference type="AlphaFoldDB" id="W4K1V7"/>
<sequence>SGISIIIVGCGFAGLSCAIESFRKGHSVVILEKDPEHRQLGDIIALGLNVGPFIDRWGLHDTPPRLLTLSSHSNSLWPVCGHAEYVHFHKYKGELVEKQDFSQALYGTHACNGHRAEMHQLLVDYAIGLGIEVRMGEDITEFFEDIERGKALVVSNEVRIEADVVVGADGVRSKGRTLVLGHEDKAMSSGYAIYRTWFNAKEAGVDKDPLTQFLATDEDLLYGWLGPDVHLLVANTRRGETVTCLLTHKDTVDVSTRTQFEGNKDDVLEIVKDWDPRCNAILFKAPSFVDWKILYRDPLLTWVSPGARMVLIGDAAHTFLPTSLQGGSQAMEDGVSLAYVLQIAGRDNIPLTFQTWEHLRYRRVRHAQLLGFDTRTRWHNLTPESRGDELNAPGPEWLVNFDAERDTYERWAEVSEKIKTEG</sequence>
<dbReference type="EMBL" id="KI925461">
    <property type="protein sequence ID" value="ETW79320.1"/>
    <property type="molecule type" value="Genomic_DNA"/>
</dbReference>
<gene>
    <name evidence="7" type="ORF">HETIRDRAFT_238796</name>
</gene>
<comment type="similarity">
    <text evidence="1">Belongs to the paxM FAD-dependent monooxygenase family.</text>
</comment>
<dbReference type="GO" id="GO:0071949">
    <property type="term" value="F:FAD binding"/>
    <property type="evidence" value="ECO:0007669"/>
    <property type="project" value="InterPro"/>
</dbReference>
<dbReference type="InParanoid" id="W4K1V7"/>
<dbReference type="GeneID" id="20668812"/>
<dbReference type="PANTHER" id="PTHR13789">
    <property type="entry name" value="MONOOXYGENASE"/>
    <property type="match status" value="1"/>
</dbReference>
<dbReference type="PRINTS" id="PR00420">
    <property type="entry name" value="RNGMNOXGNASE"/>
</dbReference>
<evidence type="ECO:0000256" key="5">
    <source>
        <dbReference type="ARBA" id="ARBA00023033"/>
    </source>
</evidence>
<dbReference type="SUPFAM" id="SSF51905">
    <property type="entry name" value="FAD/NAD(P)-binding domain"/>
    <property type="match status" value="1"/>
</dbReference>
<dbReference type="eggNOG" id="KOG2614">
    <property type="taxonomic scope" value="Eukaryota"/>
</dbReference>
<dbReference type="InterPro" id="IPR050493">
    <property type="entry name" value="FAD-dep_Monooxygenase_BioMet"/>
</dbReference>
<keyword evidence="3" id="KW-0274">FAD</keyword>
<keyword evidence="8" id="KW-1185">Reference proteome</keyword>
<feature type="non-terminal residue" evidence="7">
    <location>
        <position position="422"/>
    </location>
</feature>
<evidence type="ECO:0000313" key="8">
    <source>
        <dbReference type="Proteomes" id="UP000030671"/>
    </source>
</evidence>
<evidence type="ECO:0000259" key="6">
    <source>
        <dbReference type="Pfam" id="PF01494"/>
    </source>
</evidence>
<dbReference type="SUPFAM" id="SSF54373">
    <property type="entry name" value="FAD-linked reductases, C-terminal domain"/>
    <property type="match status" value="1"/>
</dbReference>
<evidence type="ECO:0000256" key="4">
    <source>
        <dbReference type="ARBA" id="ARBA00023002"/>
    </source>
</evidence>
<dbReference type="GO" id="GO:0004497">
    <property type="term" value="F:monooxygenase activity"/>
    <property type="evidence" value="ECO:0007669"/>
    <property type="project" value="UniProtKB-KW"/>
</dbReference>
<proteinExistence type="inferred from homology"/>
<keyword evidence="4" id="KW-0560">Oxidoreductase</keyword>
<evidence type="ECO:0000256" key="3">
    <source>
        <dbReference type="ARBA" id="ARBA00022827"/>
    </source>
</evidence>
<reference evidence="7 8" key="1">
    <citation type="journal article" date="2012" name="New Phytol.">
        <title>Insight into trade-off between wood decay and parasitism from the genome of a fungal forest pathogen.</title>
        <authorList>
            <person name="Olson A."/>
            <person name="Aerts A."/>
            <person name="Asiegbu F."/>
            <person name="Belbahri L."/>
            <person name="Bouzid O."/>
            <person name="Broberg A."/>
            <person name="Canback B."/>
            <person name="Coutinho P.M."/>
            <person name="Cullen D."/>
            <person name="Dalman K."/>
            <person name="Deflorio G."/>
            <person name="van Diepen L.T."/>
            <person name="Dunand C."/>
            <person name="Duplessis S."/>
            <person name="Durling M."/>
            <person name="Gonthier P."/>
            <person name="Grimwood J."/>
            <person name="Fossdal C.G."/>
            <person name="Hansson D."/>
            <person name="Henrissat B."/>
            <person name="Hietala A."/>
            <person name="Himmelstrand K."/>
            <person name="Hoffmeister D."/>
            <person name="Hogberg N."/>
            <person name="James T.Y."/>
            <person name="Karlsson M."/>
            <person name="Kohler A."/>
            <person name="Kues U."/>
            <person name="Lee Y.H."/>
            <person name="Lin Y.C."/>
            <person name="Lind M."/>
            <person name="Lindquist E."/>
            <person name="Lombard V."/>
            <person name="Lucas S."/>
            <person name="Lunden K."/>
            <person name="Morin E."/>
            <person name="Murat C."/>
            <person name="Park J."/>
            <person name="Raffaello T."/>
            <person name="Rouze P."/>
            <person name="Salamov A."/>
            <person name="Schmutz J."/>
            <person name="Solheim H."/>
            <person name="Stahlberg J."/>
            <person name="Velez H."/>
            <person name="de Vries R.P."/>
            <person name="Wiebenga A."/>
            <person name="Woodward S."/>
            <person name="Yakovlev I."/>
            <person name="Garbelotto M."/>
            <person name="Martin F."/>
            <person name="Grigoriev I.V."/>
            <person name="Stenlid J."/>
        </authorList>
    </citation>
    <scope>NUCLEOTIDE SEQUENCE [LARGE SCALE GENOMIC DNA]</scope>
    <source>
        <strain evidence="7 8">TC 32-1</strain>
    </source>
</reference>
<keyword evidence="5" id="KW-0503">Monooxygenase</keyword>
<dbReference type="OrthoDB" id="9993796at2759"/>